<sequence length="122" mass="14137">MMDRGPIASRRCRGSEQMYATPTQRQAFRQDTDNKEEEQQGKKKPGHLFFRTTANKEAANRGWRRSYLFAPKEYPPEADKSILVQIIAPKSFCTTPKTTSTFDAQSPQWCDTETRQPPRRHS</sequence>
<comment type="caution">
    <text evidence="2">The sequence shown here is derived from an EMBL/GenBank/DDBJ whole genome shotgun (WGS) entry which is preliminary data.</text>
</comment>
<dbReference type="EMBL" id="JAUCMV010000003">
    <property type="protein sequence ID" value="KAK0411146.1"/>
    <property type="molecule type" value="Genomic_DNA"/>
</dbReference>
<dbReference type="AlphaFoldDB" id="A0AA39HTP7"/>
<evidence type="ECO:0000256" key="1">
    <source>
        <dbReference type="SAM" id="MobiDB-lite"/>
    </source>
</evidence>
<proteinExistence type="predicted"/>
<protein>
    <submittedName>
        <fullName evidence="2">Uncharacterized protein</fullName>
    </submittedName>
</protein>
<accession>A0AA39HTP7</accession>
<organism evidence="2 3">
    <name type="scientific">Steinernema hermaphroditum</name>
    <dbReference type="NCBI Taxonomy" id="289476"/>
    <lineage>
        <taxon>Eukaryota</taxon>
        <taxon>Metazoa</taxon>
        <taxon>Ecdysozoa</taxon>
        <taxon>Nematoda</taxon>
        <taxon>Chromadorea</taxon>
        <taxon>Rhabditida</taxon>
        <taxon>Tylenchina</taxon>
        <taxon>Panagrolaimomorpha</taxon>
        <taxon>Strongyloidoidea</taxon>
        <taxon>Steinernematidae</taxon>
        <taxon>Steinernema</taxon>
    </lineage>
</organism>
<keyword evidence="3" id="KW-1185">Reference proteome</keyword>
<evidence type="ECO:0000313" key="2">
    <source>
        <dbReference type="EMBL" id="KAK0411146.1"/>
    </source>
</evidence>
<feature type="region of interest" description="Disordered" evidence="1">
    <location>
        <begin position="97"/>
        <end position="122"/>
    </location>
</feature>
<feature type="compositionally biased region" description="Polar residues" evidence="1">
    <location>
        <begin position="18"/>
        <end position="27"/>
    </location>
</feature>
<dbReference type="Proteomes" id="UP001175271">
    <property type="component" value="Unassembled WGS sequence"/>
</dbReference>
<feature type="compositionally biased region" description="Polar residues" evidence="1">
    <location>
        <begin position="97"/>
        <end position="111"/>
    </location>
</feature>
<reference evidence="2" key="1">
    <citation type="submission" date="2023-06" db="EMBL/GenBank/DDBJ databases">
        <title>Genomic analysis of the entomopathogenic nematode Steinernema hermaphroditum.</title>
        <authorList>
            <person name="Schwarz E.M."/>
            <person name="Heppert J.K."/>
            <person name="Baniya A."/>
            <person name="Schwartz H.T."/>
            <person name="Tan C.-H."/>
            <person name="Antoshechkin I."/>
            <person name="Sternberg P.W."/>
            <person name="Goodrich-Blair H."/>
            <person name="Dillman A.R."/>
        </authorList>
    </citation>
    <scope>NUCLEOTIDE SEQUENCE</scope>
    <source>
        <strain evidence="2">PS9179</strain>
        <tissue evidence="2">Whole animal</tissue>
    </source>
</reference>
<name>A0AA39HTP7_9BILA</name>
<feature type="region of interest" description="Disordered" evidence="1">
    <location>
        <begin position="1"/>
        <end position="47"/>
    </location>
</feature>
<gene>
    <name evidence="2" type="ORF">QR680_005509</name>
</gene>
<feature type="compositionally biased region" description="Basic and acidic residues" evidence="1">
    <location>
        <begin position="28"/>
        <end position="41"/>
    </location>
</feature>
<evidence type="ECO:0000313" key="3">
    <source>
        <dbReference type="Proteomes" id="UP001175271"/>
    </source>
</evidence>